<feature type="compositionally biased region" description="Low complexity" evidence="6">
    <location>
        <begin position="182"/>
        <end position="198"/>
    </location>
</feature>
<feature type="compositionally biased region" description="Low complexity" evidence="6">
    <location>
        <begin position="7"/>
        <end position="17"/>
    </location>
</feature>
<keyword evidence="3" id="KW-0805">Transcription regulation</keyword>
<dbReference type="Proteomes" id="UP000026962">
    <property type="component" value="Chromosome 2"/>
</dbReference>
<dbReference type="eggNOG" id="ENOG502QSD0">
    <property type="taxonomic scope" value="Eukaryota"/>
</dbReference>
<comment type="similarity">
    <text evidence="2">Belongs to the bHLH protein family.</text>
</comment>
<evidence type="ECO:0000256" key="4">
    <source>
        <dbReference type="ARBA" id="ARBA00023163"/>
    </source>
</evidence>
<proteinExistence type="inferred from homology"/>
<evidence type="ECO:0000259" key="7">
    <source>
        <dbReference type="PROSITE" id="PS50888"/>
    </source>
</evidence>
<evidence type="ECO:0000256" key="5">
    <source>
        <dbReference type="ARBA" id="ARBA00023242"/>
    </source>
</evidence>
<dbReference type="EnsemblPlants" id="OPUNC02G17910.1">
    <property type="protein sequence ID" value="OPUNC02G17910.1"/>
    <property type="gene ID" value="OPUNC02G17910"/>
</dbReference>
<dbReference type="InterPro" id="IPR044278">
    <property type="entry name" value="BHLH95-like"/>
</dbReference>
<dbReference type="Pfam" id="PF00010">
    <property type="entry name" value="HLH"/>
    <property type="match status" value="1"/>
</dbReference>
<dbReference type="Pfam" id="PF22754">
    <property type="entry name" value="bHLH-TF_ACT-like_plant"/>
    <property type="match status" value="1"/>
</dbReference>
<dbReference type="SUPFAM" id="SSF47459">
    <property type="entry name" value="HLH, helix-loop-helix DNA-binding domain"/>
    <property type="match status" value="1"/>
</dbReference>
<dbReference type="InterPro" id="IPR045865">
    <property type="entry name" value="ACT-like_dom_sf"/>
</dbReference>
<dbReference type="HOGENOM" id="CLU_024956_1_1_1"/>
<keyword evidence="5" id="KW-0539">Nucleus</keyword>
<evidence type="ECO:0000313" key="9">
    <source>
        <dbReference type="Proteomes" id="UP000026962"/>
    </source>
</evidence>
<dbReference type="GO" id="GO:0009960">
    <property type="term" value="P:endosperm development"/>
    <property type="evidence" value="ECO:0007669"/>
    <property type="project" value="InterPro"/>
</dbReference>
<feature type="compositionally biased region" description="Low complexity" evidence="6">
    <location>
        <begin position="72"/>
        <end position="101"/>
    </location>
</feature>
<dbReference type="InterPro" id="IPR054502">
    <property type="entry name" value="bHLH-TF_ACT-like_plant"/>
</dbReference>
<organism evidence="8">
    <name type="scientific">Oryza punctata</name>
    <name type="common">Red rice</name>
    <dbReference type="NCBI Taxonomy" id="4537"/>
    <lineage>
        <taxon>Eukaryota</taxon>
        <taxon>Viridiplantae</taxon>
        <taxon>Streptophyta</taxon>
        <taxon>Embryophyta</taxon>
        <taxon>Tracheophyta</taxon>
        <taxon>Spermatophyta</taxon>
        <taxon>Magnoliopsida</taxon>
        <taxon>Liliopsida</taxon>
        <taxon>Poales</taxon>
        <taxon>Poaceae</taxon>
        <taxon>BOP clade</taxon>
        <taxon>Oryzoideae</taxon>
        <taxon>Oryzeae</taxon>
        <taxon>Oryzinae</taxon>
        <taxon>Oryza</taxon>
    </lineage>
</organism>
<dbReference type="OMA" id="TAAFDIW"/>
<feature type="region of interest" description="Disordered" evidence="6">
    <location>
        <begin position="1"/>
        <end position="107"/>
    </location>
</feature>
<dbReference type="GO" id="GO:0003700">
    <property type="term" value="F:DNA-binding transcription factor activity"/>
    <property type="evidence" value="ECO:0007669"/>
    <property type="project" value="InterPro"/>
</dbReference>
<keyword evidence="4" id="KW-0804">Transcription</keyword>
<dbReference type="InterPro" id="IPR036638">
    <property type="entry name" value="HLH_DNA-bd_sf"/>
</dbReference>
<evidence type="ECO:0000313" key="8">
    <source>
        <dbReference type="EnsemblPlants" id="OPUNC02G17910.1"/>
    </source>
</evidence>
<reference evidence="8" key="1">
    <citation type="submission" date="2015-04" db="UniProtKB">
        <authorList>
            <consortium name="EnsemblPlants"/>
        </authorList>
    </citation>
    <scope>IDENTIFICATION</scope>
</reference>
<reference evidence="8" key="2">
    <citation type="submission" date="2018-05" db="EMBL/GenBank/DDBJ databases">
        <title>OpunRS2 (Oryza punctata Reference Sequence Version 2).</title>
        <authorList>
            <person name="Zhang J."/>
            <person name="Kudrna D."/>
            <person name="Lee S."/>
            <person name="Talag J."/>
            <person name="Welchert J."/>
            <person name="Wing R.A."/>
        </authorList>
    </citation>
    <scope>NUCLEOTIDE SEQUENCE [LARGE SCALE GENOMIC DNA]</scope>
</reference>
<dbReference type="PROSITE" id="PS50888">
    <property type="entry name" value="BHLH"/>
    <property type="match status" value="1"/>
</dbReference>
<protein>
    <recommendedName>
        <fullName evidence="7">BHLH domain-containing protein</fullName>
    </recommendedName>
</protein>
<evidence type="ECO:0000256" key="3">
    <source>
        <dbReference type="ARBA" id="ARBA00023015"/>
    </source>
</evidence>
<dbReference type="CDD" id="cd11393">
    <property type="entry name" value="bHLH_AtbHLH_like"/>
    <property type="match status" value="1"/>
</dbReference>
<evidence type="ECO:0000256" key="6">
    <source>
        <dbReference type="SAM" id="MobiDB-lite"/>
    </source>
</evidence>
<comment type="subcellular location">
    <subcellularLocation>
        <location evidence="1">Nucleus</location>
    </subcellularLocation>
</comment>
<dbReference type="Gene3D" id="4.10.280.10">
    <property type="entry name" value="Helix-loop-helix DNA-binding domain"/>
    <property type="match status" value="1"/>
</dbReference>
<dbReference type="GO" id="GO:0046983">
    <property type="term" value="F:protein dimerization activity"/>
    <property type="evidence" value="ECO:0007669"/>
    <property type="project" value="InterPro"/>
</dbReference>
<dbReference type="AlphaFoldDB" id="A0A0E0K0X5"/>
<evidence type="ECO:0000256" key="1">
    <source>
        <dbReference type="ARBA" id="ARBA00004123"/>
    </source>
</evidence>
<accession>A0A0E0K0X5</accession>
<dbReference type="SUPFAM" id="SSF55021">
    <property type="entry name" value="ACT-like"/>
    <property type="match status" value="1"/>
</dbReference>
<keyword evidence="9" id="KW-1185">Reference proteome</keyword>
<name>A0A0E0K0X5_ORYPU</name>
<dbReference type="PANTHER" id="PTHR46772">
    <property type="entry name" value="BHLH DOMAIN-CONTAINING PROTEIN"/>
    <property type="match status" value="1"/>
</dbReference>
<dbReference type="SMART" id="SM00353">
    <property type="entry name" value="HLH"/>
    <property type="match status" value="1"/>
</dbReference>
<feature type="domain" description="BHLH" evidence="7">
    <location>
        <begin position="103"/>
        <end position="153"/>
    </location>
</feature>
<dbReference type="PANTHER" id="PTHR46772:SF8">
    <property type="entry name" value="TRANSCRIPTION FACTOR BHLH95"/>
    <property type="match status" value="1"/>
</dbReference>
<feature type="compositionally biased region" description="Polar residues" evidence="6">
    <location>
        <begin position="32"/>
        <end position="43"/>
    </location>
</feature>
<evidence type="ECO:0000256" key="2">
    <source>
        <dbReference type="ARBA" id="ARBA00005510"/>
    </source>
</evidence>
<feature type="region of interest" description="Disordered" evidence="6">
    <location>
        <begin position="178"/>
        <end position="223"/>
    </location>
</feature>
<dbReference type="Gramene" id="OPUNC02G17910.1">
    <property type="protein sequence ID" value="OPUNC02G17910.1"/>
    <property type="gene ID" value="OPUNC02G17910"/>
</dbReference>
<dbReference type="InterPro" id="IPR045239">
    <property type="entry name" value="bHLH95_bHLH"/>
</dbReference>
<dbReference type="InterPro" id="IPR011598">
    <property type="entry name" value="bHLH_dom"/>
</dbReference>
<sequence length="345" mass="35169">MAQEDTSSNAPPAAASMGSGGDVDGDNKEGTGESQSQTGNNQPLLPVIAADKGMGVSAAGTGNVDCGGGSSKGKSTATTPAASSTNAPNQGAAAAAAAAGGRSRERMHIFAERERRRKIKNMFTDLRDLVPSLTNKADKATIVGEAISFIRSLEETVADLERRKRERDSLAARCARLGLGGSSSSSAPPPDAVDTAAVMQPAPAPGADGGGGGSSAPPVHPAAAVAVPPPDAAAAVTAAPEPATAPGTFMVWSGPSVVLNLCGGDQAFINVSVARRPGVLTMIVDVLERHSIDVVTAQIVSDQSRSLFTIHTSVDRERGMFMDTATAEEIYQLAVSEIMVWLHSE</sequence>